<keyword evidence="4" id="KW-0067">ATP-binding</keyword>
<gene>
    <name evidence="9" type="primary">4CLL8</name>
    <name evidence="9" type="ORF">KSP39_PZI012542</name>
</gene>
<keyword evidence="4" id="KW-0547">Nucleotide-binding</keyword>
<evidence type="ECO:0000259" key="8">
    <source>
        <dbReference type="Pfam" id="PF13193"/>
    </source>
</evidence>
<dbReference type="PROSITE" id="PS00455">
    <property type="entry name" value="AMP_BINDING"/>
    <property type="match status" value="1"/>
</dbReference>
<feature type="transmembrane region" description="Helical" evidence="6">
    <location>
        <begin position="226"/>
        <end position="256"/>
    </location>
</feature>
<dbReference type="GO" id="GO:0009698">
    <property type="term" value="P:phenylpropanoid metabolic process"/>
    <property type="evidence" value="ECO:0007669"/>
    <property type="project" value="UniProtKB-ARBA"/>
</dbReference>
<dbReference type="Gene3D" id="3.30.300.30">
    <property type="match status" value="1"/>
</dbReference>
<dbReference type="Pfam" id="PF13193">
    <property type="entry name" value="AMP-binding_C"/>
    <property type="match status" value="1"/>
</dbReference>
<keyword evidence="6" id="KW-0812">Transmembrane</keyword>
<dbReference type="FunFam" id="3.30.300.30:FF:000007">
    <property type="entry name" value="4-coumarate--CoA ligase 2"/>
    <property type="match status" value="1"/>
</dbReference>
<dbReference type="InterPro" id="IPR042099">
    <property type="entry name" value="ANL_N_sf"/>
</dbReference>
<dbReference type="Proteomes" id="UP001418222">
    <property type="component" value="Unassembled WGS sequence"/>
</dbReference>
<keyword evidence="6" id="KW-1133">Transmembrane helix</keyword>
<evidence type="ECO:0000259" key="7">
    <source>
        <dbReference type="Pfam" id="PF00501"/>
    </source>
</evidence>
<keyword evidence="6" id="KW-0472">Membrane</keyword>
<keyword evidence="10" id="KW-1185">Reference proteome</keyword>
<dbReference type="PANTHER" id="PTHR24096">
    <property type="entry name" value="LONG-CHAIN-FATTY-ACID--COA LIGASE"/>
    <property type="match status" value="1"/>
</dbReference>
<protein>
    <recommendedName>
        <fullName evidence="2">4-coumarate--CoA ligase</fullName>
        <ecNumber evidence="2">6.2.1.12</ecNumber>
    </recommendedName>
</protein>
<dbReference type="GO" id="GO:0005524">
    <property type="term" value="F:ATP binding"/>
    <property type="evidence" value="ECO:0007669"/>
    <property type="project" value="UniProtKB-KW"/>
</dbReference>
<dbReference type="EMBL" id="JBBWWQ010000010">
    <property type="protein sequence ID" value="KAK8937515.1"/>
    <property type="molecule type" value="Genomic_DNA"/>
</dbReference>
<feature type="transmembrane region" description="Helical" evidence="6">
    <location>
        <begin position="94"/>
        <end position="113"/>
    </location>
</feature>
<reference evidence="9 10" key="1">
    <citation type="journal article" date="2022" name="Nat. Plants">
        <title>Genomes of leafy and leafless Platanthera orchids illuminate the evolution of mycoheterotrophy.</title>
        <authorList>
            <person name="Li M.H."/>
            <person name="Liu K.W."/>
            <person name="Li Z."/>
            <person name="Lu H.C."/>
            <person name="Ye Q.L."/>
            <person name="Zhang D."/>
            <person name="Wang J.Y."/>
            <person name="Li Y.F."/>
            <person name="Zhong Z.M."/>
            <person name="Liu X."/>
            <person name="Yu X."/>
            <person name="Liu D.K."/>
            <person name="Tu X.D."/>
            <person name="Liu B."/>
            <person name="Hao Y."/>
            <person name="Liao X.Y."/>
            <person name="Jiang Y.T."/>
            <person name="Sun W.H."/>
            <person name="Chen J."/>
            <person name="Chen Y.Q."/>
            <person name="Ai Y."/>
            <person name="Zhai J.W."/>
            <person name="Wu S.S."/>
            <person name="Zhou Z."/>
            <person name="Hsiao Y.Y."/>
            <person name="Wu W.L."/>
            <person name="Chen Y.Y."/>
            <person name="Lin Y.F."/>
            <person name="Hsu J.L."/>
            <person name="Li C.Y."/>
            <person name="Wang Z.W."/>
            <person name="Zhao X."/>
            <person name="Zhong W.Y."/>
            <person name="Ma X.K."/>
            <person name="Ma L."/>
            <person name="Huang J."/>
            <person name="Chen G.Z."/>
            <person name="Huang M.Z."/>
            <person name="Huang L."/>
            <person name="Peng D.H."/>
            <person name="Luo Y.B."/>
            <person name="Zou S.Q."/>
            <person name="Chen S.P."/>
            <person name="Lan S."/>
            <person name="Tsai W.C."/>
            <person name="Van de Peer Y."/>
            <person name="Liu Z.J."/>
        </authorList>
    </citation>
    <scope>NUCLEOTIDE SEQUENCE [LARGE SCALE GENOMIC DNA]</scope>
    <source>
        <strain evidence="9">Lor287</strain>
    </source>
</reference>
<comment type="caution">
    <text evidence="9">The sequence shown here is derived from an EMBL/GenBank/DDBJ whole genome shotgun (WGS) entry which is preliminary data.</text>
</comment>
<feature type="domain" description="AMP-dependent synthetase/ligase" evidence="7">
    <location>
        <begin position="43"/>
        <end position="395"/>
    </location>
</feature>
<dbReference type="Gene3D" id="3.40.50.12780">
    <property type="entry name" value="N-terminal domain of ligase-like"/>
    <property type="match status" value="1"/>
</dbReference>
<organism evidence="9 10">
    <name type="scientific">Platanthera zijinensis</name>
    <dbReference type="NCBI Taxonomy" id="2320716"/>
    <lineage>
        <taxon>Eukaryota</taxon>
        <taxon>Viridiplantae</taxon>
        <taxon>Streptophyta</taxon>
        <taxon>Embryophyta</taxon>
        <taxon>Tracheophyta</taxon>
        <taxon>Spermatophyta</taxon>
        <taxon>Magnoliopsida</taxon>
        <taxon>Liliopsida</taxon>
        <taxon>Asparagales</taxon>
        <taxon>Orchidaceae</taxon>
        <taxon>Orchidoideae</taxon>
        <taxon>Orchideae</taxon>
        <taxon>Orchidinae</taxon>
        <taxon>Platanthera</taxon>
    </lineage>
</organism>
<evidence type="ECO:0000256" key="2">
    <source>
        <dbReference type="ARBA" id="ARBA00012959"/>
    </source>
</evidence>
<dbReference type="EC" id="6.2.1.12" evidence="2"/>
<dbReference type="GO" id="GO:0016207">
    <property type="term" value="F:4-coumarate-CoA ligase activity"/>
    <property type="evidence" value="ECO:0007669"/>
    <property type="project" value="UniProtKB-EC"/>
</dbReference>
<proteinExistence type="inferred from homology"/>
<evidence type="ECO:0000256" key="3">
    <source>
        <dbReference type="ARBA" id="ARBA00022598"/>
    </source>
</evidence>
<keyword evidence="3 9" id="KW-0436">Ligase</keyword>
<evidence type="ECO:0000256" key="6">
    <source>
        <dbReference type="SAM" id="Phobius"/>
    </source>
</evidence>
<dbReference type="Pfam" id="PF00501">
    <property type="entry name" value="AMP-binding"/>
    <property type="match status" value="1"/>
</dbReference>
<comment type="similarity">
    <text evidence="1">Belongs to the ATP-dependent AMP-binding enzyme family.</text>
</comment>
<dbReference type="SUPFAM" id="SSF56801">
    <property type="entry name" value="Acetyl-CoA synthetase-like"/>
    <property type="match status" value="1"/>
</dbReference>
<evidence type="ECO:0000256" key="5">
    <source>
        <dbReference type="ARBA" id="ARBA00034252"/>
    </source>
</evidence>
<dbReference type="InterPro" id="IPR045851">
    <property type="entry name" value="AMP-bd_C_sf"/>
</dbReference>
<accession>A0AAP0BGS0</accession>
<feature type="domain" description="AMP-binding enzyme C-terminal" evidence="8">
    <location>
        <begin position="446"/>
        <end position="521"/>
    </location>
</feature>
<evidence type="ECO:0000256" key="4">
    <source>
        <dbReference type="ARBA" id="ARBA00022840"/>
    </source>
</evidence>
<dbReference type="InterPro" id="IPR000873">
    <property type="entry name" value="AMP-dep_synth/lig_dom"/>
</dbReference>
<evidence type="ECO:0000256" key="1">
    <source>
        <dbReference type="ARBA" id="ARBA00006432"/>
    </source>
</evidence>
<dbReference type="InterPro" id="IPR020845">
    <property type="entry name" value="AMP-binding_CS"/>
</dbReference>
<comment type="catalytic activity">
    <reaction evidence="5">
        <text>(E)-4-coumarate + ATP + CoA = (E)-4-coumaroyl-CoA + AMP + diphosphate</text>
        <dbReference type="Rhea" id="RHEA:19641"/>
        <dbReference type="ChEBI" id="CHEBI:12876"/>
        <dbReference type="ChEBI" id="CHEBI:30616"/>
        <dbReference type="ChEBI" id="CHEBI:33019"/>
        <dbReference type="ChEBI" id="CHEBI:57287"/>
        <dbReference type="ChEBI" id="CHEBI:85008"/>
        <dbReference type="ChEBI" id="CHEBI:456215"/>
        <dbReference type="EC" id="6.2.1.12"/>
    </reaction>
    <physiologicalReaction direction="left-to-right" evidence="5">
        <dbReference type="Rhea" id="RHEA:19642"/>
    </physiologicalReaction>
</comment>
<evidence type="ECO:0000313" key="10">
    <source>
        <dbReference type="Proteomes" id="UP001418222"/>
    </source>
</evidence>
<name>A0AAP0BGS0_9ASPA</name>
<dbReference type="GO" id="GO:0106290">
    <property type="term" value="F:trans-cinnamate-CoA ligase activity"/>
    <property type="evidence" value="ECO:0007669"/>
    <property type="project" value="UniProtKB-ARBA"/>
</dbReference>
<evidence type="ECO:0000313" key="9">
    <source>
        <dbReference type="EMBL" id="KAK8937515.1"/>
    </source>
</evidence>
<dbReference type="AlphaFoldDB" id="A0AAP0BGS0"/>
<dbReference type="PANTHER" id="PTHR24096:SF338">
    <property type="entry name" value="4-COUMARATE--COA LIGASE-LIKE 8-RELATED"/>
    <property type="match status" value="1"/>
</dbReference>
<sequence>MENSDENGFCSVTGIYNSLFSSPPPHSSHPLSLPEFLLQHTPHRPSNPAFVDAFSDKTLTYADLTSLTAATASALLAAGVRRGDVVLLISPNSIYFPALSLGIMAAGAVFSTANHLLTRREIHAQVEDSRPVLILTTGELRAKFDGLNIPRPPVLIDQFLSTLVTPAADDDIALIDCRKIELDDAAVLMYSSGTTGRSKGVICTHRNLVYMAGVLRHVWGSTREDIYLCVVPLFHMFGFSVFVCGAVAAGAAVVVMQRYSLEGVLEAVERRGVTRIPAVPPMVVQLVRMVHVAGDYELKSLREVICSGAPLAKEHVDRFAACYPDITLSQCYGLTESSGPLTLCDGSEGRFNLSIGRLIPSIEAKIVDIRSGKSLPPNQNGELCVRGLPVMLGYLNNPEATSLAIDEEGWLHTGDLCYIDSRGLVYVVDRIKELIKYKAYQVAPAELEDILSTHPGVADVAVISYPDEEAGEIPMACVVRKAGFEIQKDELIAFVDDMVAPYKRIRRVMFVDYIPRSPSGKIIRRLLKDIDFLNQLTEILARL</sequence>
<dbReference type="InterPro" id="IPR025110">
    <property type="entry name" value="AMP-bd_C"/>
</dbReference>
<dbReference type="GO" id="GO:0005777">
    <property type="term" value="C:peroxisome"/>
    <property type="evidence" value="ECO:0007669"/>
    <property type="project" value="TreeGrafter"/>
</dbReference>